<gene>
    <name evidence="3" type="ORF">P171DRAFT_442514</name>
</gene>
<evidence type="ECO:0000313" key="3">
    <source>
        <dbReference type="EMBL" id="KAF2446059.1"/>
    </source>
</evidence>
<feature type="compositionally biased region" description="Polar residues" evidence="1">
    <location>
        <begin position="117"/>
        <end position="133"/>
    </location>
</feature>
<feature type="region of interest" description="Disordered" evidence="1">
    <location>
        <begin position="24"/>
        <end position="61"/>
    </location>
</feature>
<dbReference type="Proteomes" id="UP000799764">
    <property type="component" value="Unassembled WGS sequence"/>
</dbReference>
<feature type="region of interest" description="Disordered" evidence="1">
    <location>
        <begin position="100"/>
        <end position="133"/>
    </location>
</feature>
<keyword evidence="2" id="KW-0812">Transmembrane</keyword>
<protein>
    <submittedName>
        <fullName evidence="3">Uncharacterized protein</fullName>
    </submittedName>
</protein>
<keyword evidence="2" id="KW-0472">Membrane</keyword>
<comment type="caution">
    <text evidence="3">The sequence shown here is derived from an EMBL/GenBank/DDBJ whole genome shotgun (WGS) entry which is preliminary data.</text>
</comment>
<organism evidence="3 4">
    <name type="scientific">Karstenula rhodostoma CBS 690.94</name>
    <dbReference type="NCBI Taxonomy" id="1392251"/>
    <lineage>
        <taxon>Eukaryota</taxon>
        <taxon>Fungi</taxon>
        <taxon>Dikarya</taxon>
        <taxon>Ascomycota</taxon>
        <taxon>Pezizomycotina</taxon>
        <taxon>Dothideomycetes</taxon>
        <taxon>Pleosporomycetidae</taxon>
        <taxon>Pleosporales</taxon>
        <taxon>Massarineae</taxon>
        <taxon>Didymosphaeriaceae</taxon>
        <taxon>Karstenula</taxon>
    </lineage>
</organism>
<dbReference type="OrthoDB" id="4121058at2759"/>
<accession>A0A9P4UBW6</accession>
<feature type="compositionally biased region" description="Polar residues" evidence="1">
    <location>
        <begin position="44"/>
        <end position="57"/>
    </location>
</feature>
<keyword evidence="2" id="KW-1133">Transmembrane helix</keyword>
<feature type="transmembrane region" description="Helical" evidence="2">
    <location>
        <begin position="151"/>
        <end position="171"/>
    </location>
</feature>
<feature type="compositionally biased region" description="Polar residues" evidence="1">
    <location>
        <begin position="24"/>
        <end position="34"/>
    </location>
</feature>
<sequence length="497" mass="54099">MSISSFFNDLWQAAFAEQDLLKQPRTTHQTTSGEIATLLPVSKAHNSTSPTSMQKPQGASKRVIDLDYASPASSEKFQYRSQSEKQELVYVEYASPDPSEKFQYRPCDEDEKRVDANCTSPHTSDQPQNDTQSQCPYGLFQDHDHWKKKDWAAAVTIGAVAVVCLAVVVGASGSGGGGSFAGHGSGSNRRHDPEDGDCLAEFTLHPYLPPAVDSTEKKEHHQVESGTHIHNALLHHQVESRTYIHDALLHIKDPGPTSTTLFFTIKLNPEPTSTTLSSTIKEPGPTSTTLFFTIKMDPAPTSTTLYAAFTVGWRLRNHDNREVRFGFSEDVPGGITGLVRKVAGRGNVEFDGGWRAGSSQAGDVQAEWDGFRRNGLCTSLDRRTTSVASYGIRSLIAASPAYSTSGLYAPAAHSRRISSIHAPCALLTLSLHAAGSSDRRTTCSQLWHPQFDRSFAAVLDSRAPDCCSLYQDAYEGNLLRSASLSAAALESRSGYAR</sequence>
<evidence type="ECO:0000256" key="2">
    <source>
        <dbReference type="SAM" id="Phobius"/>
    </source>
</evidence>
<keyword evidence="4" id="KW-1185">Reference proteome</keyword>
<dbReference type="EMBL" id="MU001498">
    <property type="protein sequence ID" value="KAF2446059.1"/>
    <property type="molecule type" value="Genomic_DNA"/>
</dbReference>
<evidence type="ECO:0000313" key="4">
    <source>
        <dbReference type="Proteomes" id="UP000799764"/>
    </source>
</evidence>
<reference evidence="3" key="1">
    <citation type="journal article" date="2020" name="Stud. Mycol.">
        <title>101 Dothideomycetes genomes: a test case for predicting lifestyles and emergence of pathogens.</title>
        <authorList>
            <person name="Haridas S."/>
            <person name="Albert R."/>
            <person name="Binder M."/>
            <person name="Bloem J."/>
            <person name="Labutti K."/>
            <person name="Salamov A."/>
            <person name="Andreopoulos B."/>
            <person name="Baker S."/>
            <person name="Barry K."/>
            <person name="Bills G."/>
            <person name="Bluhm B."/>
            <person name="Cannon C."/>
            <person name="Castanera R."/>
            <person name="Culley D."/>
            <person name="Daum C."/>
            <person name="Ezra D."/>
            <person name="Gonzalez J."/>
            <person name="Henrissat B."/>
            <person name="Kuo A."/>
            <person name="Liang C."/>
            <person name="Lipzen A."/>
            <person name="Lutzoni F."/>
            <person name="Magnuson J."/>
            <person name="Mondo S."/>
            <person name="Nolan M."/>
            <person name="Ohm R."/>
            <person name="Pangilinan J."/>
            <person name="Park H.-J."/>
            <person name="Ramirez L."/>
            <person name="Alfaro M."/>
            <person name="Sun H."/>
            <person name="Tritt A."/>
            <person name="Yoshinaga Y."/>
            <person name="Zwiers L.-H."/>
            <person name="Turgeon B."/>
            <person name="Goodwin S."/>
            <person name="Spatafora J."/>
            <person name="Crous P."/>
            <person name="Grigoriev I."/>
        </authorList>
    </citation>
    <scope>NUCLEOTIDE SEQUENCE</scope>
    <source>
        <strain evidence="3">CBS 690.94</strain>
    </source>
</reference>
<dbReference type="AlphaFoldDB" id="A0A9P4UBW6"/>
<feature type="region of interest" description="Disordered" evidence="1">
    <location>
        <begin position="176"/>
        <end position="196"/>
    </location>
</feature>
<feature type="compositionally biased region" description="Basic and acidic residues" evidence="1">
    <location>
        <begin position="100"/>
        <end position="115"/>
    </location>
</feature>
<proteinExistence type="predicted"/>
<feature type="compositionally biased region" description="Gly residues" evidence="1">
    <location>
        <begin position="176"/>
        <end position="185"/>
    </location>
</feature>
<name>A0A9P4UBW6_9PLEO</name>
<evidence type="ECO:0000256" key="1">
    <source>
        <dbReference type="SAM" id="MobiDB-lite"/>
    </source>
</evidence>